<dbReference type="SUPFAM" id="SSF53850">
    <property type="entry name" value="Periplasmic binding protein-like II"/>
    <property type="match status" value="1"/>
</dbReference>
<reference evidence="5" key="1">
    <citation type="submission" date="2021-03" db="EMBL/GenBank/DDBJ databases">
        <title>Complete Genome of Pseudoalteromonas xiamenensis STKMTI.2, a new potential marine bacterium producing anti-Vibrio compounds.</title>
        <authorList>
            <person name="Handayani D.P."/>
            <person name="Isnansetyo A."/>
            <person name="Istiqomah I."/>
            <person name="Jumina J."/>
        </authorList>
    </citation>
    <scope>NUCLEOTIDE SEQUENCE</scope>
    <source>
        <strain evidence="5">STKMTI.2</strain>
        <plasmid evidence="5">unnamed5</plasmid>
    </source>
</reference>
<evidence type="ECO:0000256" key="3">
    <source>
        <dbReference type="ARBA" id="ARBA00022729"/>
    </source>
</evidence>
<name>A0A975DKD7_9GAMM</name>
<dbReference type="InterPro" id="IPR006059">
    <property type="entry name" value="SBP"/>
</dbReference>
<sequence length="396" mass="45009">MFNVLKKSITLLALVISVVSNAFANSASLSVAVGIENYDFKPFFNEFTHKTGIQIEVMAFENNELKSQLLQKANSASLPDVVIVPSDYLGLEQLQFSTIPDNWLNQALNPKARESTKHGSGYKGIPFIFGNHLLLYYNKKWIKEPPRTWTELFNLAPKLPLGKELIAWNYFEMYWFAAFYNSFDEPLIRAGYATIDPEAMISSLLMYDELKQKSHLDIECNYSCMVEKFESGNVAMVINGSWIFNKWMDKMGEDIGVANLPAYHTRPMRSFYSPHVIAFPNEGIEGKKKALLKAFSQFIQSSQVQNQVWARLHTLPVRQDTLDKLSHNDSNLQLLIDGLENTVALPNDTAMAYVWEAMLKGITRYEAGIMNAAQAADYMQYVTNKSINHAKQKHSN</sequence>
<dbReference type="Gene3D" id="3.40.190.10">
    <property type="entry name" value="Periplasmic binding protein-like II"/>
    <property type="match status" value="2"/>
</dbReference>
<keyword evidence="5" id="KW-0614">Plasmid</keyword>
<dbReference type="Pfam" id="PF13416">
    <property type="entry name" value="SBP_bac_8"/>
    <property type="match status" value="1"/>
</dbReference>
<dbReference type="PANTHER" id="PTHR30061">
    <property type="entry name" value="MALTOSE-BINDING PERIPLASMIC PROTEIN"/>
    <property type="match status" value="1"/>
</dbReference>
<dbReference type="PANTHER" id="PTHR30061:SF50">
    <property type="entry name" value="MALTOSE_MALTODEXTRIN-BINDING PERIPLASMIC PROTEIN"/>
    <property type="match status" value="1"/>
</dbReference>
<dbReference type="EMBL" id="CP072135">
    <property type="protein sequence ID" value="QTH73423.1"/>
    <property type="molecule type" value="Genomic_DNA"/>
</dbReference>
<keyword evidence="2" id="KW-0813">Transport</keyword>
<evidence type="ECO:0000256" key="4">
    <source>
        <dbReference type="SAM" id="SignalP"/>
    </source>
</evidence>
<comment type="similarity">
    <text evidence="1">Belongs to the bacterial solute-binding protein 1 family.</text>
</comment>
<keyword evidence="3 4" id="KW-0732">Signal</keyword>
<dbReference type="Proteomes" id="UP000664904">
    <property type="component" value="Plasmid unnamed5"/>
</dbReference>
<dbReference type="AlphaFoldDB" id="A0A975DKD7"/>
<geneLocation type="plasmid" evidence="5 6">
    <name>unnamed5</name>
</geneLocation>
<dbReference type="GO" id="GO:0015768">
    <property type="term" value="P:maltose transport"/>
    <property type="evidence" value="ECO:0007669"/>
    <property type="project" value="TreeGrafter"/>
</dbReference>
<proteinExistence type="inferred from homology"/>
<evidence type="ECO:0000313" key="5">
    <source>
        <dbReference type="EMBL" id="QTH73423.1"/>
    </source>
</evidence>
<evidence type="ECO:0000256" key="1">
    <source>
        <dbReference type="ARBA" id="ARBA00008520"/>
    </source>
</evidence>
<accession>A0A975DKD7</accession>
<dbReference type="GO" id="GO:0042956">
    <property type="term" value="P:maltodextrin transmembrane transport"/>
    <property type="evidence" value="ECO:0007669"/>
    <property type="project" value="TreeGrafter"/>
</dbReference>
<dbReference type="RefSeq" id="WP_208845035.1">
    <property type="nucleotide sequence ID" value="NZ_CP072135.1"/>
</dbReference>
<dbReference type="GO" id="GO:0055052">
    <property type="term" value="C:ATP-binding cassette (ABC) transporter complex, substrate-binding subunit-containing"/>
    <property type="evidence" value="ECO:0007669"/>
    <property type="project" value="TreeGrafter"/>
</dbReference>
<dbReference type="KEGG" id="pxi:J5O05_18145"/>
<feature type="signal peptide" evidence="4">
    <location>
        <begin position="1"/>
        <end position="24"/>
    </location>
</feature>
<keyword evidence="6" id="KW-1185">Reference proteome</keyword>
<organism evidence="5 6">
    <name type="scientific">Pseudoalteromonas xiamenensis</name>
    <dbReference type="NCBI Taxonomy" id="882626"/>
    <lineage>
        <taxon>Bacteria</taxon>
        <taxon>Pseudomonadati</taxon>
        <taxon>Pseudomonadota</taxon>
        <taxon>Gammaproteobacteria</taxon>
        <taxon>Alteromonadales</taxon>
        <taxon>Pseudoalteromonadaceae</taxon>
        <taxon>Pseudoalteromonas</taxon>
    </lineage>
</organism>
<gene>
    <name evidence="5" type="ORF">J5O05_18145</name>
</gene>
<protein>
    <submittedName>
        <fullName evidence="5">Extracellular solute-binding protein</fullName>
    </submittedName>
</protein>
<feature type="chain" id="PRO_5037432569" evidence="4">
    <location>
        <begin position="25"/>
        <end position="396"/>
    </location>
</feature>
<evidence type="ECO:0000256" key="2">
    <source>
        <dbReference type="ARBA" id="ARBA00022448"/>
    </source>
</evidence>
<evidence type="ECO:0000313" key="6">
    <source>
        <dbReference type="Proteomes" id="UP000664904"/>
    </source>
</evidence>
<dbReference type="GO" id="GO:1901982">
    <property type="term" value="F:maltose binding"/>
    <property type="evidence" value="ECO:0007669"/>
    <property type="project" value="TreeGrafter"/>
</dbReference>